<dbReference type="SUPFAM" id="SSF47384">
    <property type="entry name" value="Homodimeric domain of signal transducing histidine kinase"/>
    <property type="match status" value="1"/>
</dbReference>
<organism evidence="10 11">
    <name type="scientific">Simkania negevensis</name>
    <dbReference type="NCBI Taxonomy" id="83561"/>
    <lineage>
        <taxon>Bacteria</taxon>
        <taxon>Pseudomonadati</taxon>
        <taxon>Chlamydiota</taxon>
        <taxon>Chlamydiia</taxon>
        <taxon>Parachlamydiales</taxon>
        <taxon>Simkaniaceae</taxon>
        <taxon>Simkania</taxon>
    </lineage>
</organism>
<keyword evidence="6" id="KW-0418">Kinase</keyword>
<dbReference type="Gene3D" id="3.30.565.10">
    <property type="entry name" value="Histidine kinase-like ATPase, C-terminal domain"/>
    <property type="match status" value="1"/>
</dbReference>
<dbReference type="InterPro" id="IPR003661">
    <property type="entry name" value="HisK_dim/P_dom"/>
</dbReference>
<dbReference type="PANTHER" id="PTHR43065:SF10">
    <property type="entry name" value="PEROXIDE STRESS-ACTIVATED HISTIDINE KINASE MAK3"/>
    <property type="match status" value="1"/>
</dbReference>
<evidence type="ECO:0000259" key="9">
    <source>
        <dbReference type="PROSITE" id="PS50109"/>
    </source>
</evidence>
<evidence type="ECO:0000256" key="1">
    <source>
        <dbReference type="ARBA" id="ARBA00000085"/>
    </source>
</evidence>
<dbReference type="CDD" id="cd00130">
    <property type="entry name" value="PAS"/>
    <property type="match status" value="1"/>
</dbReference>
<dbReference type="GO" id="GO:0005524">
    <property type="term" value="F:ATP binding"/>
    <property type="evidence" value="ECO:0007669"/>
    <property type="project" value="UniProtKB-KW"/>
</dbReference>
<dbReference type="Gene3D" id="1.10.287.130">
    <property type="match status" value="1"/>
</dbReference>
<dbReference type="InterPro" id="IPR003594">
    <property type="entry name" value="HATPase_dom"/>
</dbReference>
<evidence type="ECO:0000256" key="7">
    <source>
        <dbReference type="ARBA" id="ARBA00022840"/>
    </source>
</evidence>
<keyword evidence="5" id="KW-0547">Nucleotide-binding</keyword>
<evidence type="ECO:0000256" key="5">
    <source>
        <dbReference type="ARBA" id="ARBA00022741"/>
    </source>
</evidence>
<dbReference type="EC" id="2.7.13.3" evidence="2"/>
<keyword evidence="7 10" id="KW-0067">ATP-binding</keyword>
<dbReference type="EMBL" id="JAFITR010000116">
    <property type="protein sequence ID" value="MBN4067343.1"/>
    <property type="molecule type" value="Genomic_DNA"/>
</dbReference>
<evidence type="ECO:0000256" key="4">
    <source>
        <dbReference type="ARBA" id="ARBA00022679"/>
    </source>
</evidence>
<dbReference type="InterPro" id="IPR013767">
    <property type="entry name" value="PAS_fold"/>
</dbReference>
<dbReference type="CDD" id="cd00082">
    <property type="entry name" value="HisKA"/>
    <property type="match status" value="1"/>
</dbReference>
<dbReference type="PANTHER" id="PTHR43065">
    <property type="entry name" value="SENSOR HISTIDINE KINASE"/>
    <property type="match status" value="1"/>
</dbReference>
<dbReference type="SUPFAM" id="SSF55785">
    <property type="entry name" value="PYP-like sensor domain (PAS domain)"/>
    <property type="match status" value="1"/>
</dbReference>
<name>A0ABS3AUS6_9BACT</name>
<dbReference type="InterPro" id="IPR036890">
    <property type="entry name" value="HATPase_C_sf"/>
</dbReference>
<accession>A0ABS3AUS6</accession>
<protein>
    <recommendedName>
        <fullName evidence="2">histidine kinase</fullName>
        <ecNumber evidence="2">2.7.13.3</ecNumber>
    </recommendedName>
</protein>
<dbReference type="Pfam" id="PF00989">
    <property type="entry name" value="PAS"/>
    <property type="match status" value="1"/>
</dbReference>
<evidence type="ECO:0000256" key="3">
    <source>
        <dbReference type="ARBA" id="ARBA00022553"/>
    </source>
</evidence>
<keyword evidence="8" id="KW-0902">Two-component regulatory system</keyword>
<dbReference type="InterPro" id="IPR004358">
    <property type="entry name" value="Sig_transdc_His_kin-like_C"/>
</dbReference>
<dbReference type="InterPro" id="IPR035965">
    <property type="entry name" value="PAS-like_dom_sf"/>
</dbReference>
<keyword evidence="11" id="KW-1185">Reference proteome</keyword>
<gene>
    <name evidence="10" type="ORF">JYU14_04595</name>
</gene>
<dbReference type="PRINTS" id="PR00344">
    <property type="entry name" value="BCTRLSENSOR"/>
</dbReference>
<dbReference type="InterPro" id="IPR000014">
    <property type="entry name" value="PAS"/>
</dbReference>
<comment type="caution">
    <text evidence="10">The sequence shown here is derived from an EMBL/GenBank/DDBJ whole genome shotgun (WGS) entry which is preliminary data.</text>
</comment>
<evidence type="ECO:0000313" key="10">
    <source>
        <dbReference type="EMBL" id="MBN4067343.1"/>
    </source>
</evidence>
<dbReference type="Pfam" id="PF00512">
    <property type="entry name" value="HisKA"/>
    <property type="match status" value="1"/>
</dbReference>
<dbReference type="SMART" id="SM00387">
    <property type="entry name" value="HATPase_c"/>
    <property type="match status" value="1"/>
</dbReference>
<reference evidence="10 11" key="1">
    <citation type="submission" date="2021-02" db="EMBL/GenBank/DDBJ databases">
        <title>Activity-based single-cell genomes from oceanic crustal fluid captures similar information to metagenomic and metatranscriptomic surveys with orders of magnitude less sampling.</title>
        <authorList>
            <person name="D'Angelo T.S."/>
            <person name="Orcutt B.N."/>
        </authorList>
    </citation>
    <scope>NUCLEOTIDE SEQUENCE [LARGE SCALE GENOMIC DNA]</scope>
    <source>
        <strain evidence="10">AH-315-G07</strain>
    </source>
</reference>
<dbReference type="SMART" id="SM00388">
    <property type="entry name" value="HisKA"/>
    <property type="match status" value="1"/>
</dbReference>
<dbReference type="Gene3D" id="3.30.450.20">
    <property type="entry name" value="PAS domain"/>
    <property type="match status" value="1"/>
</dbReference>
<keyword evidence="4" id="KW-0808">Transferase</keyword>
<dbReference type="Pfam" id="PF02518">
    <property type="entry name" value="HATPase_c"/>
    <property type="match status" value="1"/>
</dbReference>
<sequence>MGQPSIPDLEQAIIDAKGSGSREAGMEKLASAFELFHHETKHLEQAYGELKSRFDAVRGQLAESKIKLNAKILELDATNHYLSSILAHMTQGLLFIGLDGTITTYNTASERIFALSRKTTLGTAFWDHFSDMIFGFSIKEALASQAPPSFQTCTYRTKQLEVSTTLVTTGPTVHHGLLVLIRDITEISRLRFQTERQDRLKELGEMAAALAHEIRNPLGGIEGFASLLSRDLANAPHQKIMAENIVKGVQILNCLVTNVLNYSRPVQLQCTTTNLTDLIRDVILLIKMDTSLDPEVKVCLVCPKEAVFLSMDPHLFKTALLNILVNAFQAIQHPNGSIDITLSTTNEETSLVIQDNGMGIAEENVEKIFSPFFTTKANGNGFGLSETYKIIQAHNGNIEVTSSLNKGTIFTITLSLYHLSENSITPH</sequence>
<evidence type="ECO:0000313" key="11">
    <source>
        <dbReference type="Proteomes" id="UP000722121"/>
    </source>
</evidence>
<dbReference type="InterPro" id="IPR005467">
    <property type="entry name" value="His_kinase_dom"/>
</dbReference>
<evidence type="ECO:0000256" key="2">
    <source>
        <dbReference type="ARBA" id="ARBA00012438"/>
    </source>
</evidence>
<dbReference type="SUPFAM" id="SSF55874">
    <property type="entry name" value="ATPase domain of HSP90 chaperone/DNA topoisomerase II/histidine kinase"/>
    <property type="match status" value="1"/>
</dbReference>
<dbReference type="Proteomes" id="UP000722121">
    <property type="component" value="Unassembled WGS sequence"/>
</dbReference>
<dbReference type="PROSITE" id="PS50109">
    <property type="entry name" value="HIS_KIN"/>
    <property type="match status" value="1"/>
</dbReference>
<comment type="catalytic activity">
    <reaction evidence="1">
        <text>ATP + protein L-histidine = ADP + protein N-phospho-L-histidine.</text>
        <dbReference type="EC" id="2.7.13.3"/>
    </reaction>
</comment>
<evidence type="ECO:0000256" key="8">
    <source>
        <dbReference type="ARBA" id="ARBA00023012"/>
    </source>
</evidence>
<feature type="domain" description="Histidine kinase" evidence="9">
    <location>
        <begin position="209"/>
        <end position="418"/>
    </location>
</feature>
<evidence type="ECO:0000256" key="6">
    <source>
        <dbReference type="ARBA" id="ARBA00022777"/>
    </source>
</evidence>
<proteinExistence type="predicted"/>
<keyword evidence="3" id="KW-0597">Phosphoprotein</keyword>
<dbReference type="InterPro" id="IPR036097">
    <property type="entry name" value="HisK_dim/P_sf"/>
</dbReference>